<evidence type="ECO:0000256" key="4">
    <source>
        <dbReference type="ARBA" id="ARBA00023080"/>
    </source>
</evidence>
<dbReference type="Proteomes" id="UP000051166">
    <property type="component" value="Unassembled WGS sequence"/>
</dbReference>
<protein>
    <recommendedName>
        <fullName evidence="2">dUTP diphosphatase</fullName>
        <ecNumber evidence="2">3.6.1.23</ecNumber>
    </recommendedName>
</protein>
<evidence type="ECO:0000313" key="8">
    <source>
        <dbReference type="Proteomes" id="UP000051166"/>
    </source>
</evidence>
<dbReference type="InterPro" id="IPR033704">
    <property type="entry name" value="dUTPase_trimeric"/>
</dbReference>
<keyword evidence="8" id="KW-1185">Reference proteome</keyword>
<reference evidence="7 8" key="1">
    <citation type="journal article" date="2015" name="Genome Announc.">
        <title>Expanding the biotechnology potential of lactobacilli through comparative genomics of 213 strains and associated genera.</title>
        <authorList>
            <person name="Sun Z."/>
            <person name="Harris H.M."/>
            <person name="McCann A."/>
            <person name="Guo C."/>
            <person name="Argimon S."/>
            <person name="Zhang W."/>
            <person name="Yang X."/>
            <person name="Jeffery I.B."/>
            <person name="Cooney J.C."/>
            <person name="Kagawa T.F."/>
            <person name="Liu W."/>
            <person name="Song Y."/>
            <person name="Salvetti E."/>
            <person name="Wrobel A."/>
            <person name="Rasinkangas P."/>
            <person name="Parkhill J."/>
            <person name="Rea M.C."/>
            <person name="O'Sullivan O."/>
            <person name="Ritari J."/>
            <person name="Douillard F.P."/>
            <person name="Paul Ross R."/>
            <person name="Yang R."/>
            <person name="Briner A.E."/>
            <person name="Felis G.E."/>
            <person name="de Vos W.M."/>
            <person name="Barrangou R."/>
            <person name="Klaenhammer T.R."/>
            <person name="Caufield P.W."/>
            <person name="Cui Y."/>
            <person name="Zhang H."/>
            <person name="O'Toole P.W."/>
        </authorList>
    </citation>
    <scope>NUCLEOTIDE SEQUENCE [LARGE SCALE GENOMIC DNA]</scope>
    <source>
        <strain evidence="7 8">DSM 16230</strain>
    </source>
</reference>
<dbReference type="OrthoDB" id="9809956at2"/>
<organism evidence="7 8">
    <name type="scientific">Liquorilactobacillus satsumensis DSM 16230 = JCM 12392</name>
    <dbReference type="NCBI Taxonomy" id="1423801"/>
    <lineage>
        <taxon>Bacteria</taxon>
        <taxon>Bacillati</taxon>
        <taxon>Bacillota</taxon>
        <taxon>Bacilli</taxon>
        <taxon>Lactobacillales</taxon>
        <taxon>Lactobacillaceae</taxon>
        <taxon>Liquorilactobacillus</taxon>
    </lineage>
</organism>
<dbReference type="GO" id="GO:0000287">
    <property type="term" value="F:magnesium ion binding"/>
    <property type="evidence" value="ECO:0007669"/>
    <property type="project" value="InterPro"/>
</dbReference>
<dbReference type="Gene3D" id="2.70.40.10">
    <property type="match status" value="1"/>
</dbReference>
<sequence>MKRGFEIVSKYESQGIHLPIRATQNAAGYDFYAAQDFIIPSIWRLNFIKLLWKMATAKEVLEDEQFAAQKDLKPFLVPTGIKAYMQPDEFLLLANRSSNPLKRSLILPNGVGIVDADYYNNADNEGEIFFQLLNFGVKELRIKKGERIGQGIFVPFLLADAEQKIVRKRTGGFGSSGR</sequence>
<keyword evidence="4" id="KW-0546">Nucleotide metabolism</keyword>
<dbReference type="PANTHER" id="PTHR11241:SF0">
    <property type="entry name" value="DEOXYURIDINE 5'-TRIPHOSPHATE NUCLEOTIDOHYDROLASE"/>
    <property type="match status" value="1"/>
</dbReference>
<dbReference type="GeneID" id="98307179"/>
<feature type="domain" description="dUTPase-like" evidence="6">
    <location>
        <begin position="73"/>
        <end position="177"/>
    </location>
</feature>
<evidence type="ECO:0000259" key="6">
    <source>
        <dbReference type="Pfam" id="PF00692"/>
    </source>
</evidence>
<name>A0A0R1V3S1_9LACO</name>
<dbReference type="STRING" id="1423801.FD50_GL002233"/>
<accession>A0A0R1V3S1</accession>
<dbReference type="AlphaFoldDB" id="A0A0R1V3S1"/>
<dbReference type="RefSeq" id="WP_056959699.1">
    <property type="nucleotide sequence ID" value="NZ_AZFQ01000012.1"/>
</dbReference>
<dbReference type="CDD" id="cd07557">
    <property type="entry name" value="trimeric_dUTPase"/>
    <property type="match status" value="1"/>
</dbReference>
<dbReference type="GO" id="GO:0046081">
    <property type="term" value="P:dUTP catabolic process"/>
    <property type="evidence" value="ECO:0007669"/>
    <property type="project" value="InterPro"/>
</dbReference>
<dbReference type="GO" id="GO:0006226">
    <property type="term" value="P:dUMP biosynthetic process"/>
    <property type="evidence" value="ECO:0007669"/>
    <property type="project" value="InterPro"/>
</dbReference>
<dbReference type="InterPro" id="IPR036157">
    <property type="entry name" value="dUTPase-like_sf"/>
</dbReference>
<proteinExistence type="inferred from homology"/>
<comment type="caution">
    <text evidence="7">The sequence shown here is derived from an EMBL/GenBank/DDBJ whole genome shotgun (WGS) entry which is preliminary data.</text>
</comment>
<dbReference type="InterPro" id="IPR008181">
    <property type="entry name" value="dUTPase"/>
</dbReference>
<dbReference type="EMBL" id="AZFQ01000012">
    <property type="protein sequence ID" value="KRM00256.1"/>
    <property type="molecule type" value="Genomic_DNA"/>
</dbReference>
<evidence type="ECO:0000256" key="1">
    <source>
        <dbReference type="ARBA" id="ARBA00006581"/>
    </source>
</evidence>
<evidence type="ECO:0000313" key="7">
    <source>
        <dbReference type="EMBL" id="KRM00256.1"/>
    </source>
</evidence>
<comment type="catalytic activity">
    <reaction evidence="5">
        <text>dUTP + H2O = dUMP + diphosphate + H(+)</text>
        <dbReference type="Rhea" id="RHEA:10248"/>
        <dbReference type="ChEBI" id="CHEBI:15377"/>
        <dbReference type="ChEBI" id="CHEBI:15378"/>
        <dbReference type="ChEBI" id="CHEBI:33019"/>
        <dbReference type="ChEBI" id="CHEBI:61555"/>
        <dbReference type="ChEBI" id="CHEBI:246422"/>
        <dbReference type="EC" id="3.6.1.23"/>
    </reaction>
</comment>
<gene>
    <name evidence="7" type="ORF">FD50_GL002233</name>
</gene>
<dbReference type="EC" id="3.6.1.23" evidence="2"/>
<dbReference type="Pfam" id="PF00692">
    <property type="entry name" value="dUTPase"/>
    <property type="match status" value="1"/>
</dbReference>
<dbReference type="PANTHER" id="PTHR11241">
    <property type="entry name" value="DEOXYURIDINE 5'-TRIPHOSPHATE NUCLEOTIDOHYDROLASE"/>
    <property type="match status" value="1"/>
</dbReference>
<dbReference type="PATRIC" id="fig|1423801.4.peg.2280"/>
<dbReference type="GO" id="GO:0004170">
    <property type="term" value="F:dUTP diphosphatase activity"/>
    <property type="evidence" value="ECO:0007669"/>
    <property type="project" value="UniProtKB-EC"/>
</dbReference>
<dbReference type="SUPFAM" id="SSF51283">
    <property type="entry name" value="dUTPase-like"/>
    <property type="match status" value="1"/>
</dbReference>
<comment type="similarity">
    <text evidence="1">Belongs to the dUTPase family.</text>
</comment>
<evidence type="ECO:0000256" key="2">
    <source>
        <dbReference type="ARBA" id="ARBA00012379"/>
    </source>
</evidence>
<dbReference type="InterPro" id="IPR029054">
    <property type="entry name" value="dUTPase-like"/>
</dbReference>
<evidence type="ECO:0000256" key="5">
    <source>
        <dbReference type="ARBA" id="ARBA00047686"/>
    </source>
</evidence>
<evidence type="ECO:0000256" key="3">
    <source>
        <dbReference type="ARBA" id="ARBA00022801"/>
    </source>
</evidence>
<keyword evidence="3 7" id="KW-0378">Hydrolase</keyword>